<feature type="region of interest" description="Disordered" evidence="1">
    <location>
        <begin position="134"/>
        <end position="157"/>
    </location>
</feature>
<gene>
    <name evidence="2" type="ORF">ACFWGY_23645</name>
</gene>
<evidence type="ECO:0008006" key="4">
    <source>
        <dbReference type="Google" id="ProtNLM"/>
    </source>
</evidence>
<protein>
    <recommendedName>
        <fullName evidence="4">Excreted virulence factor EspC (Type VII ESX diderm)</fullName>
    </recommendedName>
</protein>
<evidence type="ECO:0000313" key="3">
    <source>
        <dbReference type="Proteomes" id="UP001598673"/>
    </source>
</evidence>
<feature type="compositionally biased region" description="Basic and acidic residues" evidence="1">
    <location>
        <begin position="139"/>
        <end position="149"/>
    </location>
</feature>
<name>A0ABW6GAV2_9PSEU</name>
<dbReference type="EMBL" id="JBHXCV010000020">
    <property type="protein sequence ID" value="MFD6796329.1"/>
    <property type="molecule type" value="Genomic_DNA"/>
</dbReference>
<proteinExistence type="predicted"/>
<keyword evidence="3" id="KW-1185">Reference proteome</keyword>
<sequence length="157" mass="16948">MADDVSASGSGTEGDSFWDQAAFAIKGDKGIATQGGWAMGAVTSGPIAGGFMMDPETAEGMVRKAKWAADRVRQAVEDSERLRNAQPPAEDTASRHFQDVAVEMFRIGADHQYVLWKRYRDIADKLQKALDVYNETDEQAGKDVKKSGGDDGGGLFN</sequence>
<reference evidence="2 3" key="1">
    <citation type="submission" date="2024-09" db="EMBL/GenBank/DDBJ databases">
        <title>The Natural Products Discovery Center: Release of the First 8490 Sequenced Strains for Exploring Actinobacteria Biosynthetic Diversity.</title>
        <authorList>
            <person name="Kalkreuter E."/>
            <person name="Kautsar S.A."/>
            <person name="Yang D."/>
            <person name="Bader C.D."/>
            <person name="Teijaro C.N."/>
            <person name="Fluegel L."/>
            <person name="Davis C.M."/>
            <person name="Simpson J.R."/>
            <person name="Lauterbach L."/>
            <person name="Steele A.D."/>
            <person name="Gui C."/>
            <person name="Meng S."/>
            <person name="Li G."/>
            <person name="Viehrig K."/>
            <person name="Ye F."/>
            <person name="Su P."/>
            <person name="Kiefer A.F."/>
            <person name="Nichols A."/>
            <person name="Cepeda A.J."/>
            <person name="Yan W."/>
            <person name="Fan B."/>
            <person name="Jiang Y."/>
            <person name="Adhikari A."/>
            <person name="Zheng C.-J."/>
            <person name="Schuster L."/>
            <person name="Cowan T.M."/>
            <person name="Smanski M.J."/>
            <person name="Chevrette M.G."/>
            <person name="De Carvalho L.P.S."/>
            <person name="Shen B."/>
        </authorList>
    </citation>
    <scope>NUCLEOTIDE SEQUENCE [LARGE SCALE GENOMIC DNA]</scope>
    <source>
        <strain evidence="2 3">NPDC060353</strain>
    </source>
</reference>
<accession>A0ABW6GAV2</accession>
<dbReference type="RefSeq" id="WP_258938103.1">
    <property type="nucleotide sequence ID" value="NZ_JANBBF010000014.1"/>
</dbReference>
<evidence type="ECO:0000313" key="2">
    <source>
        <dbReference type="EMBL" id="MFD6796329.1"/>
    </source>
</evidence>
<organism evidence="2 3">
    <name type="scientific">Prauserella salsuginis</name>
    <dbReference type="NCBI Taxonomy" id="387889"/>
    <lineage>
        <taxon>Bacteria</taxon>
        <taxon>Bacillati</taxon>
        <taxon>Actinomycetota</taxon>
        <taxon>Actinomycetes</taxon>
        <taxon>Pseudonocardiales</taxon>
        <taxon>Pseudonocardiaceae</taxon>
        <taxon>Prauserella</taxon>
        <taxon>Prauserella salsuginis group</taxon>
    </lineage>
</organism>
<comment type="caution">
    <text evidence="2">The sequence shown here is derived from an EMBL/GenBank/DDBJ whole genome shotgun (WGS) entry which is preliminary data.</text>
</comment>
<dbReference type="Proteomes" id="UP001598673">
    <property type="component" value="Unassembled WGS sequence"/>
</dbReference>
<evidence type="ECO:0000256" key="1">
    <source>
        <dbReference type="SAM" id="MobiDB-lite"/>
    </source>
</evidence>